<protein>
    <submittedName>
        <fullName evidence="2">Prepilin-type N-terminal cleavage/methylation domain-containing protein/prepilin-type processing-associated H-X9-DG protein</fullName>
    </submittedName>
</protein>
<evidence type="ECO:0000313" key="3">
    <source>
        <dbReference type="Proteomes" id="UP000541810"/>
    </source>
</evidence>
<dbReference type="AlphaFoldDB" id="A0A7X0LIK9"/>
<dbReference type="InterPro" id="IPR012902">
    <property type="entry name" value="N_methyl_site"/>
</dbReference>
<dbReference type="SUPFAM" id="SSF54523">
    <property type="entry name" value="Pili subunits"/>
    <property type="match status" value="1"/>
</dbReference>
<dbReference type="Pfam" id="PF07963">
    <property type="entry name" value="N_methyl"/>
    <property type="match status" value="1"/>
</dbReference>
<keyword evidence="1" id="KW-0472">Membrane</keyword>
<organism evidence="2 3">
    <name type="scientific">Algisphaera agarilytica</name>
    <dbReference type="NCBI Taxonomy" id="1385975"/>
    <lineage>
        <taxon>Bacteria</taxon>
        <taxon>Pseudomonadati</taxon>
        <taxon>Planctomycetota</taxon>
        <taxon>Phycisphaerae</taxon>
        <taxon>Phycisphaerales</taxon>
        <taxon>Phycisphaeraceae</taxon>
        <taxon>Algisphaera</taxon>
    </lineage>
</organism>
<evidence type="ECO:0000313" key="2">
    <source>
        <dbReference type="EMBL" id="MBB6428325.1"/>
    </source>
</evidence>
<dbReference type="Gene3D" id="3.30.700.10">
    <property type="entry name" value="Glycoprotein, Type 4 Pilin"/>
    <property type="match status" value="1"/>
</dbReference>
<keyword evidence="1" id="KW-1133">Transmembrane helix</keyword>
<sequence length="206" mass="22793">MSNPTRPDSRSGFTIIELLVVISIIALLIGLLLPALAGARKSAQRVTCSSNLRQLGVIMESYTQDFDGYFPVARPIPSPFPSLSTDPPLHEVLAYYVQIGEAPDTNRVYQCPDDDTVYPLSGMSYKYEIHVAGATLPDILSRGFVERMGWDASYIRILSDFDGEDSDEGGSMFFLEDGSDLFVPKRHFKRNLLFADGHVDINLPGI</sequence>
<dbReference type="PANTHER" id="PTHR30093:SF2">
    <property type="entry name" value="TYPE II SECRETION SYSTEM PROTEIN H"/>
    <property type="match status" value="1"/>
</dbReference>
<accession>A0A7X0LIK9</accession>
<dbReference type="Proteomes" id="UP000541810">
    <property type="component" value="Unassembled WGS sequence"/>
</dbReference>
<gene>
    <name evidence="2" type="ORF">HNQ40_000131</name>
</gene>
<name>A0A7X0LIK9_9BACT</name>
<dbReference type="NCBIfam" id="TIGR02532">
    <property type="entry name" value="IV_pilin_GFxxxE"/>
    <property type="match status" value="1"/>
</dbReference>
<keyword evidence="3" id="KW-1185">Reference proteome</keyword>
<dbReference type="PANTHER" id="PTHR30093">
    <property type="entry name" value="GENERAL SECRETION PATHWAY PROTEIN G"/>
    <property type="match status" value="1"/>
</dbReference>
<feature type="transmembrane region" description="Helical" evidence="1">
    <location>
        <begin position="12"/>
        <end position="36"/>
    </location>
</feature>
<evidence type="ECO:0000256" key="1">
    <source>
        <dbReference type="SAM" id="Phobius"/>
    </source>
</evidence>
<reference evidence="2 3" key="1">
    <citation type="submission" date="2020-08" db="EMBL/GenBank/DDBJ databases">
        <title>Genomic Encyclopedia of Type Strains, Phase IV (KMG-IV): sequencing the most valuable type-strain genomes for metagenomic binning, comparative biology and taxonomic classification.</title>
        <authorList>
            <person name="Goeker M."/>
        </authorList>
    </citation>
    <scope>NUCLEOTIDE SEQUENCE [LARGE SCALE GENOMIC DNA]</scope>
    <source>
        <strain evidence="2 3">DSM 103725</strain>
    </source>
</reference>
<dbReference type="InterPro" id="IPR045584">
    <property type="entry name" value="Pilin-like"/>
</dbReference>
<dbReference type="EMBL" id="JACHGY010000001">
    <property type="protein sequence ID" value="MBB6428325.1"/>
    <property type="molecule type" value="Genomic_DNA"/>
</dbReference>
<comment type="caution">
    <text evidence="2">The sequence shown here is derived from an EMBL/GenBank/DDBJ whole genome shotgun (WGS) entry which is preliminary data.</text>
</comment>
<keyword evidence="1" id="KW-0812">Transmembrane</keyword>
<dbReference type="RefSeq" id="WP_184675356.1">
    <property type="nucleotide sequence ID" value="NZ_JACHGY010000001.1"/>
</dbReference>
<proteinExistence type="predicted"/>